<dbReference type="Gene3D" id="3.30.460.10">
    <property type="entry name" value="Beta Polymerase, domain 2"/>
    <property type="match status" value="1"/>
</dbReference>
<protein>
    <recommendedName>
        <fullName evidence="1">Polymerase beta nucleotidyltransferase domain-containing protein</fullName>
    </recommendedName>
</protein>
<dbReference type="Pfam" id="PF18765">
    <property type="entry name" value="Polbeta"/>
    <property type="match status" value="1"/>
</dbReference>
<dbReference type="PANTHER" id="PTHR33933">
    <property type="entry name" value="NUCLEOTIDYLTRANSFERASE"/>
    <property type="match status" value="1"/>
</dbReference>
<evidence type="ECO:0000313" key="2">
    <source>
        <dbReference type="EMBL" id="PIS39280.1"/>
    </source>
</evidence>
<dbReference type="InterPro" id="IPR052548">
    <property type="entry name" value="Type_VII_TA_antitoxin"/>
</dbReference>
<gene>
    <name evidence="2" type="ORF">COT33_02780</name>
</gene>
<feature type="domain" description="Polymerase beta nucleotidyltransferase" evidence="1">
    <location>
        <begin position="11"/>
        <end position="106"/>
    </location>
</feature>
<accession>A0A2H0YLF3</accession>
<proteinExistence type="predicted"/>
<reference evidence="3" key="1">
    <citation type="submission" date="2017-09" db="EMBL/GenBank/DDBJ databases">
        <title>Depth-based differentiation of microbial function through sediment-hosted aquifers and enrichment of novel symbionts in the deep terrestrial subsurface.</title>
        <authorList>
            <person name="Probst A.J."/>
            <person name="Ladd B."/>
            <person name="Jarett J.K."/>
            <person name="Geller-Mcgrath D.E."/>
            <person name="Sieber C.M.K."/>
            <person name="Emerson J.B."/>
            <person name="Anantharaman K."/>
            <person name="Thomas B.C."/>
            <person name="Malmstrom R."/>
            <person name="Stieglmeier M."/>
            <person name="Klingl A."/>
            <person name="Woyke T."/>
            <person name="Ryan C.M."/>
            <person name="Banfield J.F."/>
        </authorList>
    </citation>
    <scope>NUCLEOTIDE SEQUENCE [LARGE SCALE GENOMIC DNA]</scope>
</reference>
<name>A0A2H0YLF3_9BACT</name>
<dbReference type="InterPro" id="IPR043519">
    <property type="entry name" value="NT_sf"/>
</dbReference>
<dbReference type="CDD" id="cd05403">
    <property type="entry name" value="NT_KNTase_like"/>
    <property type="match status" value="1"/>
</dbReference>
<dbReference type="AlphaFoldDB" id="A0A2H0YLF3"/>
<evidence type="ECO:0000313" key="3">
    <source>
        <dbReference type="Proteomes" id="UP000230088"/>
    </source>
</evidence>
<sequence>MTQRKISPKIKEITEKIVKEFQPEKIILFGSFAYGKPKPSSDIDLLIIKKSKKRKVERIKEVLMKVESDIPLGPVVYTPKEIQERLDLGDFFFQSIFKKGKLLYEK</sequence>
<organism evidence="2 3">
    <name type="scientific">Candidatus Nealsonbacteria bacterium CG08_land_8_20_14_0_20_38_20</name>
    <dbReference type="NCBI Taxonomy" id="1974705"/>
    <lineage>
        <taxon>Bacteria</taxon>
        <taxon>Candidatus Nealsoniibacteriota</taxon>
    </lineage>
</organism>
<dbReference type="Proteomes" id="UP000230088">
    <property type="component" value="Unassembled WGS sequence"/>
</dbReference>
<dbReference type="EMBL" id="PEYD01000052">
    <property type="protein sequence ID" value="PIS39280.1"/>
    <property type="molecule type" value="Genomic_DNA"/>
</dbReference>
<comment type="caution">
    <text evidence="2">The sequence shown here is derived from an EMBL/GenBank/DDBJ whole genome shotgun (WGS) entry which is preliminary data.</text>
</comment>
<dbReference type="SUPFAM" id="SSF81301">
    <property type="entry name" value="Nucleotidyltransferase"/>
    <property type="match status" value="1"/>
</dbReference>
<dbReference type="PANTHER" id="PTHR33933:SF1">
    <property type="entry name" value="PROTEIN ADENYLYLTRANSFERASE MNTA-RELATED"/>
    <property type="match status" value="1"/>
</dbReference>
<evidence type="ECO:0000259" key="1">
    <source>
        <dbReference type="Pfam" id="PF18765"/>
    </source>
</evidence>
<dbReference type="InterPro" id="IPR041633">
    <property type="entry name" value="Polbeta"/>
</dbReference>